<evidence type="ECO:0000256" key="2">
    <source>
        <dbReference type="SAM" id="MobiDB-lite"/>
    </source>
</evidence>
<evidence type="ECO:0000256" key="1">
    <source>
        <dbReference type="SAM" id="Coils"/>
    </source>
</evidence>
<keyword evidence="4" id="KW-1185">Reference proteome</keyword>
<comment type="caution">
    <text evidence="3">The sequence shown here is derived from an EMBL/GenBank/DDBJ whole genome shotgun (WGS) entry which is preliminary data.</text>
</comment>
<gene>
    <name evidence="3" type="ORF">Pcinc_010169</name>
</gene>
<feature type="coiled-coil region" evidence="1">
    <location>
        <begin position="365"/>
        <end position="504"/>
    </location>
</feature>
<dbReference type="AlphaFoldDB" id="A0AAE1KTX6"/>
<dbReference type="GO" id="GO:0005634">
    <property type="term" value="C:nucleus"/>
    <property type="evidence" value="ECO:0007669"/>
    <property type="project" value="TreeGrafter"/>
</dbReference>
<proteinExistence type="predicted"/>
<dbReference type="PANTHER" id="PTHR14383">
    <property type="entry name" value="SWAP-70 RECOMBINASE"/>
    <property type="match status" value="1"/>
</dbReference>
<evidence type="ECO:0000313" key="3">
    <source>
        <dbReference type="EMBL" id="KAK3885636.1"/>
    </source>
</evidence>
<dbReference type="PANTHER" id="PTHR14383:SF5">
    <property type="entry name" value="RUN DOMAIN-CONTAINING PROTEIN"/>
    <property type="match status" value="1"/>
</dbReference>
<name>A0AAE1KTX6_PETCI</name>
<protein>
    <submittedName>
        <fullName evidence="3">Uncharacterized protein</fullName>
    </submittedName>
</protein>
<organism evidence="3 4">
    <name type="scientific">Petrolisthes cinctipes</name>
    <name type="common">Flat porcelain crab</name>
    <dbReference type="NCBI Taxonomy" id="88211"/>
    <lineage>
        <taxon>Eukaryota</taxon>
        <taxon>Metazoa</taxon>
        <taxon>Ecdysozoa</taxon>
        <taxon>Arthropoda</taxon>
        <taxon>Crustacea</taxon>
        <taxon>Multicrustacea</taxon>
        <taxon>Malacostraca</taxon>
        <taxon>Eumalacostraca</taxon>
        <taxon>Eucarida</taxon>
        <taxon>Decapoda</taxon>
        <taxon>Pleocyemata</taxon>
        <taxon>Anomura</taxon>
        <taxon>Galatheoidea</taxon>
        <taxon>Porcellanidae</taxon>
        <taxon>Petrolisthes</taxon>
    </lineage>
</organism>
<feature type="region of interest" description="Disordered" evidence="2">
    <location>
        <begin position="523"/>
        <end position="586"/>
    </location>
</feature>
<sequence>MFLNTARRFMSLHAITPPLIFHPRNIRSKKTGPDVLTQNVGVLLKVERRVENCIAEFLSSQHLTFDQYLYFLTHEVLAEVDDGTTCYNELKHHHDTLDHTFWLLGRATLLQRHYPVFSEDSVYQLFRIFCLLADRSPAKTGLLQVTLTLVEVREATKYLVTSLGREWDMKDFHQLATVISTFTFPIFLTFLEGRYAQDTEAPALERAVKELYRHFVEQILNHGKVYQRAWWAPIWVKRELEVRPWVMAAPSHKPRSRAAALSTMLGGSQLLLSPAATIHNIPDEPGAKPCRFTLCLESNKLVQLAAIDHRSKSEWLRALDTAIHHSHDTLPYQAFVSASRKQEHAEEEARETAERIRRDSQADIIENTQAELKAEKMARAEAEAAAREEAAARQTEEKRVLELQTLRLQLETLLEEETQAKRDEEIVRNLQARVLREEWERREELELLQEEQRKMLEEETKKRQAFEVEQEGKDTQLREAEQQLKKLESERLRLDHELRNAREKIIMSERGKELLEARMKVKERTPPARTYSLRPIRRERGNIPARSSSFNTHAAKLFKFRSKGDDGSENGNGNSTGNSNGNMEST</sequence>
<evidence type="ECO:0000313" key="4">
    <source>
        <dbReference type="Proteomes" id="UP001286313"/>
    </source>
</evidence>
<accession>A0AAE1KTX6</accession>
<feature type="compositionally biased region" description="Low complexity" evidence="2">
    <location>
        <begin position="569"/>
        <end position="586"/>
    </location>
</feature>
<dbReference type="EMBL" id="JAWQEG010000782">
    <property type="protein sequence ID" value="KAK3885636.1"/>
    <property type="molecule type" value="Genomic_DNA"/>
</dbReference>
<dbReference type="Proteomes" id="UP001286313">
    <property type="component" value="Unassembled WGS sequence"/>
</dbReference>
<dbReference type="GO" id="GO:0005737">
    <property type="term" value="C:cytoplasm"/>
    <property type="evidence" value="ECO:0007669"/>
    <property type="project" value="TreeGrafter"/>
</dbReference>
<reference evidence="3" key="1">
    <citation type="submission" date="2023-10" db="EMBL/GenBank/DDBJ databases">
        <title>Genome assemblies of two species of porcelain crab, Petrolisthes cinctipes and Petrolisthes manimaculis (Anomura: Porcellanidae).</title>
        <authorList>
            <person name="Angst P."/>
        </authorList>
    </citation>
    <scope>NUCLEOTIDE SEQUENCE</scope>
    <source>
        <strain evidence="3">PB745_01</strain>
        <tissue evidence="3">Gill</tissue>
    </source>
</reference>
<keyword evidence="1" id="KW-0175">Coiled coil</keyword>